<sequence>MMRGSCHCGGVVYEVEPPLRDVVACHCTQCRKVSGHYWAASSVPVTKFRLVESGTLRWFESSDAARRGFCEDCGAALFWEPKPGHWPGDGGPTMHFAPGSLDGPTGLKIAAHIYKEDAGDYYSPEGPPPAPSKAMELHGACLCGANDYSVPGPMGEAGACHCGQCRKISGHYSVSFAVDEGAVTWNRRHDREYPTAAGGRRGHCPDCGSSLWFRDAEGGFWMEAGAFDNPTGGRLTDHIFLAEAGDYYHIDDGLPQWRIRETDGG</sequence>
<feature type="domain" description="CENP-V/GFA" evidence="5">
    <location>
        <begin position="137"/>
        <end position="249"/>
    </location>
</feature>
<evidence type="ECO:0000313" key="6">
    <source>
        <dbReference type="EMBL" id="VDC26107.1"/>
    </source>
</evidence>
<evidence type="ECO:0000259" key="5">
    <source>
        <dbReference type="PROSITE" id="PS51891"/>
    </source>
</evidence>
<dbReference type="InterPro" id="IPR006913">
    <property type="entry name" value="CENP-V/GFA"/>
</dbReference>
<dbReference type="GO" id="GO:0046872">
    <property type="term" value="F:metal ion binding"/>
    <property type="evidence" value="ECO:0007669"/>
    <property type="project" value="UniProtKB-KW"/>
</dbReference>
<reference evidence="6 7" key="1">
    <citation type="submission" date="2018-11" db="EMBL/GenBank/DDBJ databases">
        <authorList>
            <person name="Criscuolo A."/>
        </authorList>
    </citation>
    <scope>NUCLEOTIDE SEQUENCE [LARGE SCALE GENOMIC DNA]</scope>
    <source>
        <strain evidence="6">ACIP111625</strain>
    </source>
</reference>
<dbReference type="AlphaFoldDB" id="A0A3P5XCF4"/>
<dbReference type="InterPro" id="IPR011057">
    <property type="entry name" value="Mss4-like_sf"/>
</dbReference>
<comment type="similarity">
    <text evidence="1">Belongs to the Gfa family.</text>
</comment>
<gene>
    <name evidence="6" type="ORF">XINFAN_01595</name>
</gene>
<dbReference type="PANTHER" id="PTHR33337:SF40">
    <property type="entry name" value="CENP-V_GFA DOMAIN-CONTAINING PROTEIN-RELATED"/>
    <property type="match status" value="1"/>
</dbReference>
<evidence type="ECO:0000256" key="3">
    <source>
        <dbReference type="ARBA" id="ARBA00022833"/>
    </source>
</evidence>
<protein>
    <submittedName>
        <fullName evidence="6">Glutathione-dependent formaldehyde-activating enzyme</fullName>
    </submittedName>
</protein>
<keyword evidence="4" id="KW-0456">Lyase</keyword>
<keyword evidence="3" id="KW-0862">Zinc</keyword>
<feature type="domain" description="CENP-V/GFA" evidence="5">
    <location>
        <begin position="2"/>
        <end position="123"/>
    </location>
</feature>
<name>A0A3P5XCF4_9RHOB</name>
<dbReference type="Pfam" id="PF04828">
    <property type="entry name" value="GFA"/>
    <property type="match status" value="2"/>
</dbReference>
<dbReference type="PANTHER" id="PTHR33337">
    <property type="entry name" value="GFA DOMAIN-CONTAINING PROTEIN"/>
    <property type="match status" value="1"/>
</dbReference>
<proteinExistence type="inferred from homology"/>
<organism evidence="6 7">
    <name type="scientific">Pseudogemmobacter humi</name>
    <dbReference type="NCBI Taxonomy" id="2483812"/>
    <lineage>
        <taxon>Bacteria</taxon>
        <taxon>Pseudomonadati</taxon>
        <taxon>Pseudomonadota</taxon>
        <taxon>Alphaproteobacteria</taxon>
        <taxon>Rhodobacterales</taxon>
        <taxon>Paracoccaceae</taxon>
        <taxon>Pseudogemmobacter</taxon>
    </lineage>
</organism>
<dbReference type="EMBL" id="UXAW01000052">
    <property type="protein sequence ID" value="VDC26107.1"/>
    <property type="molecule type" value="Genomic_DNA"/>
</dbReference>
<dbReference type="Proteomes" id="UP000277498">
    <property type="component" value="Unassembled WGS sequence"/>
</dbReference>
<dbReference type="GO" id="GO:0016846">
    <property type="term" value="F:carbon-sulfur lyase activity"/>
    <property type="evidence" value="ECO:0007669"/>
    <property type="project" value="InterPro"/>
</dbReference>
<accession>A0A3P5XCF4</accession>
<dbReference type="SUPFAM" id="SSF51316">
    <property type="entry name" value="Mss4-like"/>
    <property type="match status" value="2"/>
</dbReference>
<evidence type="ECO:0000256" key="4">
    <source>
        <dbReference type="ARBA" id="ARBA00023239"/>
    </source>
</evidence>
<evidence type="ECO:0000256" key="2">
    <source>
        <dbReference type="ARBA" id="ARBA00022723"/>
    </source>
</evidence>
<keyword evidence="7" id="KW-1185">Reference proteome</keyword>
<dbReference type="Gene3D" id="3.90.1590.10">
    <property type="entry name" value="glutathione-dependent formaldehyde- activating enzyme (gfa)"/>
    <property type="match status" value="2"/>
</dbReference>
<keyword evidence="2" id="KW-0479">Metal-binding</keyword>
<evidence type="ECO:0000313" key="7">
    <source>
        <dbReference type="Proteomes" id="UP000277498"/>
    </source>
</evidence>
<dbReference type="PROSITE" id="PS51891">
    <property type="entry name" value="CENP_V_GFA"/>
    <property type="match status" value="2"/>
</dbReference>
<evidence type="ECO:0000256" key="1">
    <source>
        <dbReference type="ARBA" id="ARBA00005495"/>
    </source>
</evidence>